<feature type="transmembrane region" description="Helical" evidence="1">
    <location>
        <begin position="6"/>
        <end position="22"/>
    </location>
</feature>
<feature type="transmembrane region" description="Helical" evidence="1">
    <location>
        <begin position="90"/>
        <end position="108"/>
    </location>
</feature>
<keyword evidence="1" id="KW-1133">Transmembrane helix</keyword>
<dbReference type="AlphaFoldDB" id="A0A917ALG8"/>
<dbReference type="EMBL" id="BMFK01000001">
    <property type="protein sequence ID" value="GGE57075.1"/>
    <property type="molecule type" value="Genomic_DNA"/>
</dbReference>
<comment type="caution">
    <text evidence="2">The sequence shown here is derived from an EMBL/GenBank/DDBJ whole genome shotgun (WGS) entry which is preliminary data.</text>
</comment>
<evidence type="ECO:0000256" key="1">
    <source>
        <dbReference type="SAM" id="Phobius"/>
    </source>
</evidence>
<feature type="transmembrane region" description="Helical" evidence="1">
    <location>
        <begin position="147"/>
        <end position="165"/>
    </location>
</feature>
<evidence type="ECO:0000313" key="2">
    <source>
        <dbReference type="EMBL" id="GGE57075.1"/>
    </source>
</evidence>
<keyword evidence="1" id="KW-0472">Membrane</keyword>
<organism evidence="2 3">
    <name type="scientific">Priestia taiwanensis</name>
    <dbReference type="NCBI Taxonomy" id="1347902"/>
    <lineage>
        <taxon>Bacteria</taxon>
        <taxon>Bacillati</taxon>
        <taxon>Bacillota</taxon>
        <taxon>Bacilli</taxon>
        <taxon>Bacillales</taxon>
        <taxon>Bacillaceae</taxon>
        <taxon>Priestia</taxon>
    </lineage>
</organism>
<reference evidence="2" key="1">
    <citation type="journal article" date="2014" name="Int. J. Syst. Evol. Microbiol.">
        <title>Complete genome sequence of Corynebacterium casei LMG S-19264T (=DSM 44701T), isolated from a smear-ripened cheese.</title>
        <authorList>
            <consortium name="US DOE Joint Genome Institute (JGI-PGF)"/>
            <person name="Walter F."/>
            <person name="Albersmeier A."/>
            <person name="Kalinowski J."/>
            <person name="Ruckert C."/>
        </authorList>
    </citation>
    <scope>NUCLEOTIDE SEQUENCE</scope>
    <source>
        <strain evidence="2">CGMCC 1.12698</strain>
    </source>
</reference>
<feature type="transmembrane region" description="Helical" evidence="1">
    <location>
        <begin position="59"/>
        <end position="83"/>
    </location>
</feature>
<proteinExistence type="predicted"/>
<accession>A0A917ALG8</accession>
<keyword evidence="3" id="KW-1185">Reference proteome</keyword>
<feature type="transmembrane region" description="Helical" evidence="1">
    <location>
        <begin position="114"/>
        <end position="135"/>
    </location>
</feature>
<gene>
    <name evidence="2" type="ORF">GCM10007140_04250</name>
</gene>
<evidence type="ECO:0000313" key="3">
    <source>
        <dbReference type="Proteomes" id="UP000605259"/>
    </source>
</evidence>
<keyword evidence="1" id="KW-0812">Transmembrane</keyword>
<dbReference type="RefSeq" id="WP_373284139.1">
    <property type="nucleotide sequence ID" value="NZ_BMFK01000001.1"/>
</dbReference>
<reference evidence="2" key="2">
    <citation type="submission" date="2020-09" db="EMBL/GenBank/DDBJ databases">
        <authorList>
            <person name="Sun Q."/>
            <person name="Zhou Y."/>
        </authorList>
    </citation>
    <scope>NUCLEOTIDE SEQUENCE</scope>
    <source>
        <strain evidence="2">CGMCC 1.12698</strain>
    </source>
</reference>
<protein>
    <submittedName>
        <fullName evidence="2">Uncharacterized protein</fullName>
    </submittedName>
</protein>
<name>A0A917ALG8_9BACI</name>
<feature type="transmembrane region" description="Helical" evidence="1">
    <location>
        <begin position="34"/>
        <end position="53"/>
    </location>
</feature>
<dbReference type="Proteomes" id="UP000605259">
    <property type="component" value="Unassembled WGS sequence"/>
</dbReference>
<sequence length="179" mass="19612">MSTYTIGIITVCFLSVLFVAYASRRHGTLMEQMVFIMAFSMSIGLSIGFYVGVLLKGDLLYSALLAIAGSGLIGFLIGICFHLYTGLEGLFSGIMAGMMGAMTAEMLTNQQAHSILLISLLLTIVIATSCIIQFLSHTFSTFIERRFFLLLSISMLIVVGVFFMFPENHIAEVPPSHHH</sequence>